<comment type="caution">
    <text evidence="1">The sequence shown here is derived from an EMBL/GenBank/DDBJ whole genome shotgun (WGS) entry which is preliminary data.</text>
</comment>
<accession>A0A417YXR8</accession>
<proteinExistence type="predicted"/>
<organism evidence="1 2">
    <name type="scientific">Neobacillus notoginsengisoli</name>
    <dbReference type="NCBI Taxonomy" id="1578198"/>
    <lineage>
        <taxon>Bacteria</taxon>
        <taxon>Bacillati</taxon>
        <taxon>Bacillota</taxon>
        <taxon>Bacilli</taxon>
        <taxon>Bacillales</taxon>
        <taxon>Bacillaceae</taxon>
        <taxon>Neobacillus</taxon>
    </lineage>
</organism>
<reference evidence="1 2" key="1">
    <citation type="journal article" date="2017" name="Int. J. Syst. Evol. Microbiol.">
        <title>Bacillus notoginsengisoli sp. nov., a novel bacterium isolated from the rhizosphere of Panax notoginseng.</title>
        <authorList>
            <person name="Zhang M.Y."/>
            <person name="Cheng J."/>
            <person name="Cai Y."/>
            <person name="Zhang T.Y."/>
            <person name="Wu Y.Y."/>
            <person name="Manikprabhu D."/>
            <person name="Li W.J."/>
            <person name="Zhang Y.X."/>
        </authorList>
    </citation>
    <scope>NUCLEOTIDE SEQUENCE [LARGE SCALE GENOMIC DNA]</scope>
    <source>
        <strain evidence="1 2">JCM 30743</strain>
    </source>
</reference>
<evidence type="ECO:0000313" key="1">
    <source>
        <dbReference type="EMBL" id="RHW42280.1"/>
    </source>
</evidence>
<dbReference type="OrthoDB" id="2964978at2"/>
<name>A0A417YXR8_9BACI</name>
<protein>
    <submittedName>
        <fullName evidence="1">Uncharacterized protein</fullName>
    </submittedName>
</protein>
<keyword evidence="2" id="KW-1185">Reference proteome</keyword>
<evidence type="ECO:0000313" key="2">
    <source>
        <dbReference type="Proteomes" id="UP000284416"/>
    </source>
</evidence>
<dbReference type="RefSeq" id="WP_118919936.1">
    <property type="nucleotide sequence ID" value="NZ_QWEG01000003.1"/>
</dbReference>
<dbReference type="Proteomes" id="UP000284416">
    <property type="component" value="Unassembled WGS sequence"/>
</dbReference>
<dbReference type="AlphaFoldDB" id="A0A417YXR8"/>
<dbReference type="EMBL" id="QWEG01000003">
    <property type="protein sequence ID" value="RHW42280.1"/>
    <property type="molecule type" value="Genomic_DNA"/>
</dbReference>
<sequence length="178" mass="20304">MFDPTAFDNMKVIIEGTFYDLDADGKIMVMDRKDLMDLASISRQFSLFFYVPEFPGIEAEFRLIAGLENLASELLEKDQAGPKAGCELILYFRAVHDDSPLIYREIQTYMETAWGSERKILQTVYRNPLDGQPAVMNEIVVDFNRLVTESQLEDLKDIPVYMVDAIGGLYSLLAEGRR</sequence>
<gene>
    <name evidence="1" type="ORF">D1B31_06575</name>
</gene>